<reference evidence="1" key="1">
    <citation type="journal article" date="2021" name="Environ. Microbiol.">
        <title>Gene family expansions and transcriptome signatures uncover fungal adaptations to wood decay.</title>
        <authorList>
            <person name="Hage H."/>
            <person name="Miyauchi S."/>
            <person name="Viragh M."/>
            <person name="Drula E."/>
            <person name="Min B."/>
            <person name="Chaduli D."/>
            <person name="Navarro D."/>
            <person name="Favel A."/>
            <person name="Norest M."/>
            <person name="Lesage-Meessen L."/>
            <person name="Balint B."/>
            <person name="Merenyi Z."/>
            <person name="de Eugenio L."/>
            <person name="Morin E."/>
            <person name="Martinez A.T."/>
            <person name="Baldrian P."/>
            <person name="Stursova M."/>
            <person name="Martinez M.J."/>
            <person name="Novotny C."/>
            <person name="Magnuson J.K."/>
            <person name="Spatafora J.W."/>
            <person name="Maurice S."/>
            <person name="Pangilinan J."/>
            <person name="Andreopoulos W."/>
            <person name="LaButti K."/>
            <person name="Hundley H."/>
            <person name="Na H."/>
            <person name="Kuo A."/>
            <person name="Barry K."/>
            <person name="Lipzen A."/>
            <person name="Henrissat B."/>
            <person name="Riley R."/>
            <person name="Ahrendt S."/>
            <person name="Nagy L.G."/>
            <person name="Grigoriev I.V."/>
            <person name="Martin F."/>
            <person name="Rosso M.N."/>
        </authorList>
    </citation>
    <scope>NUCLEOTIDE SEQUENCE</scope>
    <source>
        <strain evidence="1">CBS 384.51</strain>
    </source>
</reference>
<evidence type="ECO:0000313" key="2">
    <source>
        <dbReference type="Proteomes" id="UP001055072"/>
    </source>
</evidence>
<dbReference type="EMBL" id="MU274902">
    <property type="protein sequence ID" value="KAI0093218.1"/>
    <property type="molecule type" value="Genomic_DNA"/>
</dbReference>
<organism evidence="1 2">
    <name type="scientific">Irpex rosettiformis</name>
    <dbReference type="NCBI Taxonomy" id="378272"/>
    <lineage>
        <taxon>Eukaryota</taxon>
        <taxon>Fungi</taxon>
        <taxon>Dikarya</taxon>
        <taxon>Basidiomycota</taxon>
        <taxon>Agaricomycotina</taxon>
        <taxon>Agaricomycetes</taxon>
        <taxon>Polyporales</taxon>
        <taxon>Irpicaceae</taxon>
        <taxon>Irpex</taxon>
    </lineage>
</organism>
<name>A0ACB8UG37_9APHY</name>
<comment type="caution">
    <text evidence="1">The sequence shown here is derived from an EMBL/GenBank/DDBJ whole genome shotgun (WGS) entry which is preliminary data.</text>
</comment>
<sequence length="202" mass="21282">MPNSGTEIIIPKHRHRSHSSVSSGSTYRAISPYRNQTYVTGPPTAVQYGPTFPAATALPPYMAPATSMVSAVPLVQQPFGLSAPMIPAVQPVQPVVTSYVPAMGNVYGDGMGYGGYGYPYRYGMGYGGGMYGAQWPGSGMGYGYGYGGGAMYYPQYSGGMGYGGYGGGAYPYMGSAYEYYGAPRAPFNQRIAGAYPGPMYVL</sequence>
<dbReference type="Proteomes" id="UP001055072">
    <property type="component" value="Unassembled WGS sequence"/>
</dbReference>
<gene>
    <name evidence="1" type="ORF">BDY19DRAFT_415406</name>
</gene>
<keyword evidence="2" id="KW-1185">Reference proteome</keyword>
<evidence type="ECO:0000313" key="1">
    <source>
        <dbReference type="EMBL" id="KAI0093218.1"/>
    </source>
</evidence>
<proteinExistence type="predicted"/>
<accession>A0ACB8UG37</accession>
<protein>
    <submittedName>
        <fullName evidence="1">Uncharacterized protein</fullName>
    </submittedName>
</protein>